<organism evidence="1 2">
    <name type="scientific">Athelia psychrophila</name>
    <dbReference type="NCBI Taxonomy" id="1759441"/>
    <lineage>
        <taxon>Eukaryota</taxon>
        <taxon>Fungi</taxon>
        <taxon>Dikarya</taxon>
        <taxon>Basidiomycota</taxon>
        <taxon>Agaricomycotina</taxon>
        <taxon>Agaricomycetes</taxon>
        <taxon>Agaricomycetidae</taxon>
        <taxon>Atheliales</taxon>
        <taxon>Atheliaceae</taxon>
        <taxon>Athelia</taxon>
    </lineage>
</organism>
<keyword evidence="2" id="KW-1185">Reference proteome</keyword>
<dbReference type="OrthoDB" id="1470350at2759"/>
<gene>
    <name evidence="1" type="ORF">FIBSPDRAFT_883821</name>
</gene>
<dbReference type="Gene3D" id="1.10.630.10">
    <property type="entry name" value="Cytochrome P450"/>
    <property type="match status" value="1"/>
</dbReference>
<name>A0A166TJG3_9AGAM</name>
<dbReference type="STRING" id="436010.A0A166TJG3"/>
<dbReference type="GO" id="GO:0004497">
    <property type="term" value="F:monooxygenase activity"/>
    <property type="evidence" value="ECO:0007669"/>
    <property type="project" value="InterPro"/>
</dbReference>
<dbReference type="SUPFAM" id="SSF48264">
    <property type="entry name" value="Cytochrome P450"/>
    <property type="match status" value="1"/>
</dbReference>
<protein>
    <submittedName>
        <fullName evidence="1">Uncharacterized protein</fullName>
    </submittedName>
</protein>
<sequence>MDYLTQALALHTGCTFTYGLIKGYGTVHLLWTSPRLLLPGPKSKSTLWGSHKEIRGSDNRIDVQNTRSLLVKANMAGRCSVMWTSWRLPSAHSRLREECLDLPSDSPSLDDLNFLVYLDCMVKEVMCVYAPVPNMDRAAVQNDVFPLDGTWVDKRGVKHHSIKPIHVISRIRVAKGDSGSVLIGWWPGPSNIETGLQGHGTILN</sequence>
<dbReference type="AlphaFoldDB" id="A0A166TJG3"/>
<dbReference type="InterPro" id="IPR036396">
    <property type="entry name" value="Cyt_P450_sf"/>
</dbReference>
<evidence type="ECO:0000313" key="2">
    <source>
        <dbReference type="Proteomes" id="UP000076532"/>
    </source>
</evidence>
<evidence type="ECO:0000313" key="1">
    <source>
        <dbReference type="EMBL" id="KZP30681.1"/>
    </source>
</evidence>
<dbReference type="Proteomes" id="UP000076532">
    <property type="component" value="Unassembled WGS sequence"/>
</dbReference>
<dbReference type="GO" id="GO:0020037">
    <property type="term" value="F:heme binding"/>
    <property type="evidence" value="ECO:0007669"/>
    <property type="project" value="InterPro"/>
</dbReference>
<dbReference type="GO" id="GO:0016705">
    <property type="term" value="F:oxidoreductase activity, acting on paired donors, with incorporation or reduction of molecular oxygen"/>
    <property type="evidence" value="ECO:0007669"/>
    <property type="project" value="InterPro"/>
</dbReference>
<dbReference type="EMBL" id="KV417492">
    <property type="protein sequence ID" value="KZP30681.1"/>
    <property type="molecule type" value="Genomic_DNA"/>
</dbReference>
<accession>A0A166TJG3</accession>
<reference evidence="1 2" key="1">
    <citation type="journal article" date="2016" name="Mol. Biol. Evol.">
        <title>Comparative Genomics of Early-Diverging Mushroom-Forming Fungi Provides Insights into the Origins of Lignocellulose Decay Capabilities.</title>
        <authorList>
            <person name="Nagy L.G."/>
            <person name="Riley R."/>
            <person name="Tritt A."/>
            <person name="Adam C."/>
            <person name="Daum C."/>
            <person name="Floudas D."/>
            <person name="Sun H."/>
            <person name="Yadav J.S."/>
            <person name="Pangilinan J."/>
            <person name="Larsson K.H."/>
            <person name="Matsuura K."/>
            <person name="Barry K."/>
            <person name="Labutti K."/>
            <person name="Kuo R."/>
            <person name="Ohm R.A."/>
            <person name="Bhattacharya S.S."/>
            <person name="Shirouzu T."/>
            <person name="Yoshinaga Y."/>
            <person name="Martin F.M."/>
            <person name="Grigoriev I.V."/>
            <person name="Hibbett D.S."/>
        </authorList>
    </citation>
    <scope>NUCLEOTIDE SEQUENCE [LARGE SCALE GENOMIC DNA]</scope>
    <source>
        <strain evidence="1 2">CBS 109695</strain>
    </source>
</reference>
<proteinExistence type="predicted"/>
<dbReference type="GO" id="GO:0005506">
    <property type="term" value="F:iron ion binding"/>
    <property type="evidence" value="ECO:0007669"/>
    <property type="project" value="InterPro"/>
</dbReference>